<dbReference type="Gene3D" id="1.10.287.130">
    <property type="match status" value="1"/>
</dbReference>
<evidence type="ECO:0000256" key="4">
    <source>
        <dbReference type="ARBA" id="ARBA00022553"/>
    </source>
</evidence>
<evidence type="ECO:0000313" key="15">
    <source>
        <dbReference type="EMBL" id="GGO40945.1"/>
    </source>
</evidence>
<keyword evidence="16" id="KW-1185">Reference proteome</keyword>
<evidence type="ECO:0000256" key="8">
    <source>
        <dbReference type="ARBA" id="ARBA00022989"/>
    </source>
</evidence>
<evidence type="ECO:0000256" key="2">
    <source>
        <dbReference type="ARBA" id="ARBA00004236"/>
    </source>
</evidence>
<name>A0ABQ2LRC5_9ACTN</name>
<sequence length="520" mass="55261">MRLAPRRGPRSPGGLRTPRGLRPRLVVAFVLVAAFSALITAALTFRQARDAILDRTQNSAVHDLRLQVDSLAPNLPADPTDTDLRTFARQLDRASGSRGWHTAVSRDGGPLIGTAADVSGALRDATKSGDATFYERVEHADGPRLLIGMPVGYGDGSTRDTGKGDAGKVGEGKGNRGKGGIGKEPEKPSGLVAYAVLSLDGERADISALITAAWAGAVPALALAVVPALFAARRVLRPVRQLRTAAEKITSGARDTRLDVVGKDELAALTGTFNTMAAALERDDAELRRMEANARRFAADVSHELRTPLAAMAAVTDALDEDARSGTLPPDTADAVLLISDETRKLTGMVEDLMEISRFDAGAAVLHLDDMSLRTVVQKTLHLRGWREPDEVVTELPEGDPRIRVDARRIDVVLANLIGNALRHGAAPVTVRATVTSEALVIDVADNGPGIPDDVLPHVFDRFYKADAARVRSEGSGLGLAIARENVRLHHGTLVAANLPGGGAVFTLTVPRTFRQEDQS</sequence>
<dbReference type="PROSITE" id="PS50885">
    <property type="entry name" value="HAMP"/>
    <property type="match status" value="1"/>
</dbReference>
<dbReference type="CDD" id="cd00082">
    <property type="entry name" value="HisKA"/>
    <property type="match status" value="1"/>
</dbReference>
<feature type="domain" description="HAMP" evidence="14">
    <location>
        <begin position="233"/>
        <end position="285"/>
    </location>
</feature>
<dbReference type="SMART" id="SM00304">
    <property type="entry name" value="HAMP"/>
    <property type="match status" value="2"/>
</dbReference>
<dbReference type="PANTHER" id="PTHR45436:SF5">
    <property type="entry name" value="SENSOR HISTIDINE KINASE TRCS"/>
    <property type="match status" value="1"/>
</dbReference>
<keyword evidence="10 12" id="KW-0472">Membrane</keyword>
<dbReference type="Proteomes" id="UP000656881">
    <property type="component" value="Unassembled WGS sequence"/>
</dbReference>
<comment type="catalytic activity">
    <reaction evidence="1">
        <text>ATP + protein L-histidine = ADP + protein N-phospho-L-histidine.</text>
        <dbReference type="EC" id="2.7.13.3"/>
    </reaction>
</comment>
<proteinExistence type="predicted"/>
<dbReference type="InterPro" id="IPR050428">
    <property type="entry name" value="TCS_sensor_his_kinase"/>
</dbReference>
<protein>
    <recommendedName>
        <fullName evidence="3">histidine kinase</fullName>
        <ecNumber evidence="3">2.7.13.3</ecNumber>
    </recommendedName>
</protein>
<dbReference type="SMART" id="SM00387">
    <property type="entry name" value="HATPase_c"/>
    <property type="match status" value="1"/>
</dbReference>
<evidence type="ECO:0000256" key="6">
    <source>
        <dbReference type="ARBA" id="ARBA00022692"/>
    </source>
</evidence>
<dbReference type="Pfam" id="PF00672">
    <property type="entry name" value="HAMP"/>
    <property type="match status" value="1"/>
</dbReference>
<evidence type="ECO:0000259" key="14">
    <source>
        <dbReference type="PROSITE" id="PS50885"/>
    </source>
</evidence>
<dbReference type="PROSITE" id="PS50109">
    <property type="entry name" value="HIS_KIN"/>
    <property type="match status" value="1"/>
</dbReference>
<evidence type="ECO:0000256" key="12">
    <source>
        <dbReference type="SAM" id="Phobius"/>
    </source>
</evidence>
<evidence type="ECO:0000256" key="5">
    <source>
        <dbReference type="ARBA" id="ARBA00022679"/>
    </source>
</evidence>
<dbReference type="SMART" id="SM00388">
    <property type="entry name" value="HisKA"/>
    <property type="match status" value="1"/>
</dbReference>
<dbReference type="Pfam" id="PF02518">
    <property type="entry name" value="HATPase_c"/>
    <property type="match status" value="1"/>
</dbReference>
<dbReference type="EC" id="2.7.13.3" evidence="3"/>
<dbReference type="Gene3D" id="3.30.565.10">
    <property type="entry name" value="Histidine kinase-like ATPase, C-terminal domain"/>
    <property type="match status" value="1"/>
</dbReference>
<dbReference type="InterPro" id="IPR036097">
    <property type="entry name" value="HisK_dim/P_sf"/>
</dbReference>
<dbReference type="InterPro" id="IPR003660">
    <property type="entry name" value="HAMP_dom"/>
</dbReference>
<feature type="domain" description="Histidine kinase" evidence="13">
    <location>
        <begin position="300"/>
        <end position="514"/>
    </location>
</feature>
<evidence type="ECO:0000256" key="9">
    <source>
        <dbReference type="ARBA" id="ARBA00023012"/>
    </source>
</evidence>
<dbReference type="InterPro" id="IPR036890">
    <property type="entry name" value="HATPase_C_sf"/>
</dbReference>
<keyword evidence="6 12" id="KW-0812">Transmembrane</keyword>
<dbReference type="GO" id="GO:0016301">
    <property type="term" value="F:kinase activity"/>
    <property type="evidence" value="ECO:0007669"/>
    <property type="project" value="UniProtKB-KW"/>
</dbReference>
<evidence type="ECO:0000259" key="13">
    <source>
        <dbReference type="PROSITE" id="PS50109"/>
    </source>
</evidence>
<dbReference type="InterPro" id="IPR004358">
    <property type="entry name" value="Sig_transdc_His_kin-like_C"/>
</dbReference>
<evidence type="ECO:0000256" key="1">
    <source>
        <dbReference type="ARBA" id="ARBA00000085"/>
    </source>
</evidence>
<dbReference type="InterPro" id="IPR003594">
    <property type="entry name" value="HATPase_dom"/>
</dbReference>
<keyword evidence="8 12" id="KW-1133">Transmembrane helix</keyword>
<feature type="transmembrane region" description="Helical" evidence="12">
    <location>
        <begin position="25"/>
        <end position="45"/>
    </location>
</feature>
<evidence type="ECO:0000313" key="16">
    <source>
        <dbReference type="Proteomes" id="UP000656881"/>
    </source>
</evidence>
<feature type="compositionally biased region" description="Basic and acidic residues" evidence="11">
    <location>
        <begin position="157"/>
        <end position="174"/>
    </location>
</feature>
<dbReference type="SUPFAM" id="SSF47384">
    <property type="entry name" value="Homodimeric domain of signal transducing histidine kinase"/>
    <property type="match status" value="1"/>
</dbReference>
<keyword evidence="9" id="KW-0902">Two-component regulatory system</keyword>
<comment type="subcellular location">
    <subcellularLocation>
        <location evidence="2">Cell membrane</location>
    </subcellularLocation>
</comment>
<dbReference type="RefSeq" id="WP_189173652.1">
    <property type="nucleotide sequence ID" value="NZ_BMNG01000004.1"/>
</dbReference>
<organism evidence="15 16">
    <name type="scientific">Streptomyces lasiicapitis</name>
    <dbReference type="NCBI Taxonomy" id="1923961"/>
    <lineage>
        <taxon>Bacteria</taxon>
        <taxon>Bacillati</taxon>
        <taxon>Actinomycetota</taxon>
        <taxon>Actinomycetes</taxon>
        <taxon>Kitasatosporales</taxon>
        <taxon>Streptomycetaceae</taxon>
        <taxon>Streptomyces</taxon>
    </lineage>
</organism>
<feature type="region of interest" description="Disordered" evidence="11">
    <location>
        <begin position="156"/>
        <end position="185"/>
    </location>
</feature>
<dbReference type="SUPFAM" id="SSF158472">
    <property type="entry name" value="HAMP domain-like"/>
    <property type="match status" value="1"/>
</dbReference>
<gene>
    <name evidence="15" type="ORF">GCM10012286_19870</name>
</gene>
<keyword evidence="7 15" id="KW-0418">Kinase</keyword>
<evidence type="ECO:0000256" key="10">
    <source>
        <dbReference type="ARBA" id="ARBA00023136"/>
    </source>
</evidence>
<dbReference type="InterPro" id="IPR003661">
    <property type="entry name" value="HisK_dim/P_dom"/>
</dbReference>
<dbReference type="PANTHER" id="PTHR45436">
    <property type="entry name" value="SENSOR HISTIDINE KINASE YKOH"/>
    <property type="match status" value="1"/>
</dbReference>
<evidence type="ECO:0000256" key="3">
    <source>
        <dbReference type="ARBA" id="ARBA00012438"/>
    </source>
</evidence>
<evidence type="ECO:0000256" key="11">
    <source>
        <dbReference type="SAM" id="MobiDB-lite"/>
    </source>
</evidence>
<keyword evidence="5" id="KW-0808">Transferase</keyword>
<dbReference type="InterPro" id="IPR005467">
    <property type="entry name" value="His_kinase_dom"/>
</dbReference>
<accession>A0ABQ2LRC5</accession>
<reference evidence="16" key="1">
    <citation type="journal article" date="2019" name="Int. J. Syst. Evol. Microbiol.">
        <title>The Global Catalogue of Microorganisms (GCM) 10K type strain sequencing project: providing services to taxonomists for standard genome sequencing and annotation.</title>
        <authorList>
            <consortium name="The Broad Institute Genomics Platform"/>
            <consortium name="The Broad Institute Genome Sequencing Center for Infectious Disease"/>
            <person name="Wu L."/>
            <person name="Ma J."/>
        </authorList>
    </citation>
    <scope>NUCLEOTIDE SEQUENCE [LARGE SCALE GENOMIC DNA]</scope>
    <source>
        <strain evidence="16">CGMCC 4.7349</strain>
    </source>
</reference>
<evidence type="ECO:0000256" key="7">
    <source>
        <dbReference type="ARBA" id="ARBA00022777"/>
    </source>
</evidence>
<comment type="caution">
    <text evidence="15">The sequence shown here is derived from an EMBL/GenBank/DDBJ whole genome shotgun (WGS) entry which is preliminary data.</text>
</comment>
<dbReference type="CDD" id="cd06225">
    <property type="entry name" value="HAMP"/>
    <property type="match status" value="1"/>
</dbReference>
<dbReference type="Pfam" id="PF00512">
    <property type="entry name" value="HisKA"/>
    <property type="match status" value="1"/>
</dbReference>
<dbReference type="EMBL" id="BMNG01000004">
    <property type="protein sequence ID" value="GGO40945.1"/>
    <property type="molecule type" value="Genomic_DNA"/>
</dbReference>
<dbReference type="CDD" id="cd00075">
    <property type="entry name" value="HATPase"/>
    <property type="match status" value="1"/>
</dbReference>
<dbReference type="PRINTS" id="PR00344">
    <property type="entry name" value="BCTRLSENSOR"/>
</dbReference>
<keyword evidence="4" id="KW-0597">Phosphoprotein</keyword>
<dbReference type="SUPFAM" id="SSF55874">
    <property type="entry name" value="ATPase domain of HSP90 chaperone/DNA topoisomerase II/histidine kinase"/>
    <property type="match status" value="1"/>
</dbReference>
<dbReference type="Gene3D" id="6.10.340.10">
    <property type="match status" value="1"/>
</dbReference>